<keyword evidence="3" id="KW-0238">DNA-binding</keyword>
<keyword evidence="1 5" id="KW-0597">Phosphoprotein</keyword>
<dbReference type="GO" id="GO:0000160">
    <property type="term" value="P:phosphorelay signal transduction system"/>
    <property type="evidence" value="ECO:0007669"/>
    <property type="project" value="InterPro"/>
</dbReference>
<dbReference type="SUPFAM" id="SSF52172">
    <property type="entry name" value="CheY-like"/>
    <property type="match status" value="1"/>
</dbReference>
<comment type="caution">
    <text evidence="8">The sequence shown here is derived from an EMBL/GenBank/DDBJ whole genome shotgun (WGS) entry which is preliminary data.</text>
</comment>
<dbReference type="Pfam" id="PF00196">
    <property type="entry name" value="GerE"/>
    <property type="match status" value="1"/>
</dbReference>
<name>A0A5D3G322_9PSED</name>
<dbReference type="Proteomes" id="UP000324029">
    <property type="component" value="Unassembled WGS sequence"/>
</dbReference>
<protein>
    <submittedName>
        <fullName evidence="8">Response regulator transcription factor</fullName>
    </submittedName>
</protein>
<dbReference type="InterPro" id="IPR000792">
    <property type="entry name" value="Tscrpt_reg_LuxR_C"/>
</dbReference>
<evidence type="ECO:0000259" key="6">
    <source>
        <dbReference type="PROSITE" id="PS50043"/>
    </source>
</evidence>
<feature type="domain" description="Response regulatory" evidence="7">
    <location>
        <begin position="14"/>
        <end position="129"/>
    </location>
</feature>
<evidence type="ECO:0000256" key="3">
    <source>
        <dbReference type="ARBA" id="ARBA00023125"/>
    </source>
</evidence>
<dbReference type="InterPro" id="IPR039420">
    <property type="entry name" value="WalR-like"/>
</dbReference>
<dbReference type="InterPro" id="IPR016032">
    <property type="entry name" value="Sig_transdc_resp-reg_C-effctor"/>
</dbReference>
<gene>
    <name evidence="8" type="ORF">FXO26_26030</name>
</gene>
<dbReference type="PROSITE" id="PS50110">
    <property type="entry name" value="RESPONSE_REGULATORY"/>
    <property type="match status" value="1"/>
</dbReference>
<evidence type="ECO:0000256" key="1">
    <source>
        <dbReference type="ARBA" id="ARBA00022553"/>
    </source>
</evidence>
<keyword evidence="2" id="KW-0805">Transcription regulation</keyword>
<dbReference type="AlphaFoldDB" id="A0A5D3G322"/>
<dbReference type="InterPro" id="IPR036388">
    <property type="entry name" value="WH-like_DNA-bd_sf"/>
</dbReference>
<dbReference type="EMBL" id="VSRO01000017">
    <property type="protein sequence ID" value="TYK54754.1"/>
    <property type="molecule type" value="Genomic_DNA"/>
</dbReference>
<dbReference type="InterPro" id="IPR001789">
    <property type="entry name" value="Sig_transdc_resp-reg_receiver"/>
</dbReference>
<evidence type="ECO:0000256" key="4">
    <source>
        <dbReference type="ARBA" id="ARBA00023163"/>
    </source>
</evidence>
<evidence type="ECO:0000313" key="9">
    <source>
        <dbReference type="Proteomes" id="UP000324029"/>
    </source>
</evidence>
<evidence type="ECO:0000256" key="5">
    <source>
        <dbReference type="PROSITE-ProRule" id="PRU00169"/>
    </source>
</evidence>
<dbReference type="Gene3D" id="1.10.10.10">
    <property type="entry name" value="Winged helix-like DNA-binding domain superfamily/Winged helix DNA-binding domain"/>
    <property type="match status" value="1"/>
</dbReference>
<dbReference type="RefSeq" id="WP_148854304.1">
    <property type="nucleotide sequence ID" value="NZ_VSRO01000017.1"/>
</dbReference>
<organism evidence="8 9">
    <name type="scientific">Pseudomonas synxantha</name>
    <dbReference type="NCBI Taxonomy" id="47883"/>
    <lineage>
        <taxon>Bacteria</taxon>
        <taxon>Pseudomonadati</taxon>
        <taxon>Pseudomonadota</taxon>
        <taxon>Gammaproteobacteria</taxon>
        <taxon>Pseudomonadales</taxon>
        <taxon>Pseudomonadaceae</taxon>
        <taxon>Pseudomonas</taxon>
    </lineage>
</organism>
<dbReference type="SMART" id="SM00448">
    <property type="entry name" value="REC"/>
    <property type="match status" value="1"/>
</dbReference>
<dbReference type="GO" id="GO:0003677">
    <property type="term" value="F:DNA binding"/>
    <property type="evidence" value="ECO:0007669"/>
    <property type="project" value="UniProtKB-KW"/>
</dbReference>
<dbReference type="SMART" id="SM00421">
    <property type="entry name" value="HTH_LUXR"/>
    <property type="match status" value="1"/>
</dbReference>
<sequence>MSYLICNAEVVMFKVVVIDGQPLVRAAIKSILIQDDFAWVAEADNGADGLDLVREHKPDLVILDLHLSRLTGLEVMRKIYEFDKCIEILVLTSCSAHHYYNRCRAARASAFLSKTCTVEELRRTVGLLMSGGAYVPYVINRLPTVNGSFANETLLINSLSNRELMTFELLVRGMSNKEIANYLNLSNKTISTYKARLLEKLNVFSLVHLFEVAKRNGIAD</sequence>
<dbReference type="GO" id="GO:0006355">
    <property type="term" value="P:regulation of DNA-templated transcription"/>
    <property type="evidence" value="ECO:0007669"/>
    <property type="project" value="InterPro"/>
</dbReference>
<evidence type="ECO:0000259" key="7">
    <source>
        <dbReference type="PROSITE" id="PS50110"/>
    </source>
</evidence>
<evidence type="ECO:0000256" key="2">
    <source>
        <dbReference type="ARBA" id="ARBA00023015"/>
    </source>
</evidence>
<keyword evidence="4" id="KW-0804">Transcription</keyword>
<dbReference type="Gene3D" id="3.40.50.2300">
    <property type="match status" value="1"/>
</dbReference>
<evidence type="ECO:0000313" key="8">
    <source>
        <dbReference type="EMBL" id="TYK54754.1"/>
    </source>
</evidence>
<dbReference type="PANTHER" id="PTHR43214">
    <property type="entry name" value="TWO-COMPONENT RESPONSE REGULATOR"/>
    <property type="match status" value="1"/>
</dbReference>
<dbReference type="PROSITE" id="PS00622">
    <property type="entry name" value="HTH_LUXR_1"/>
    <property type="match status" value="1"/>
</dbReference>
<reference evidence="8 9" key="2">
    <citation type="submission" date="2019-08" db="EMBL/GenBank/DDBJ databases">
        <authorList>
            <person name="Brilhante M."/>
            <person name="Perreten V."/>
        </authorList>
    </citation>
    <scope>NUCLEOTIDE SEQUENCE [LARGE SCALE GENOMIC DNA]</scope>
    <source>
        <strain evidence="8 9">MCP106</strain>
    </source>
</reference>
<dbReference type="InterPro" id="IPR058245">
    <property type="entry name" value="NreC/VraR/RcsB-like_REC"/>
</dbReference>
<dbReference type="PANTHER" id="PTHR43214:SF41">
    <property type="entry name" value="NITRATE_NITRITE RESPONSE REGULATOR PROTEIN NARP"/>
    <property type="match status" value="1"/>
</dbReference>
<dbReference type="SUPFAM" id="SSF46894">
    <property type="entry name" value="C-terminal effector domain of the bipartite response regulators"/>
    <property type="match status" value="1"/>
</dbReference>
<dbReference type="Pfam" id="PF00072">
    <property type="entry name" value="Response_reg"/>
    <property type="match status" value="1"/>
</dbReference>
<dbReference type="CDD" id="cd06170">
    <property type="entry name" value="LuxR_C_like"/>
    <property type="match status" value="1"/>
</dbReference>
<dbReference type="InterPro" id="IPR011006">
    <property type="entry name" value="CheY-like_superfamily"/>
</dbReference>
<accession>A0A5D3G322</accession>
<feature type="modified residue" description="4-aspartylphosphate" evidence="5">
    <location>
        <position position="64"/>
    </location>
</feature>
<proteinExistence type="predicted"/>
<dbReference type="PROSITE" id="PS50043">
    <property type="entry name" value="HTH_LUXR_2"/>
    <property type="match status" value="1"/>
</dbReference>
<dbReference type="PRINTS" id="PR00038">
    <property type="entry name" value="HTHLUXR"/>
</dbReference>
<dbReference type="CDD" id="cd17535">
    <property type="entry name" value="REC_NarL-like"/>
    <property type="match status" value="1"/>
</dbReference>
<reference evidence="8 9" key="1">
    <citation type="submission" date="2019-08" db="EMBL/GenBank/DDBJ databases">
        <title>Subclass B2 metallo-beta lactamase from Pseudomonas synxantha.</title>
        <authorList>
            <person name="Poirel L."/>
            <person name="Palmieri M."/>
            <person name="Masseron A."/>
            <person name="Perreten V."/>
            <person name="Nordman P."/>
        </authorList>
    </citation>
    <scope>NUCLEOTIDE SEQUENCE [LARGE SCALE GENOMIC DNA]</scope>
    <source>
        <strain evidence="8 9">MCP106</strain>
    </source>
</reference>
<feature type="domain" description="HTH luxR-type" evidence="6">
    <location>
        <begin position="152"/>
        <end position="217"/>
    </location>
</feature>